<proteinExistence type="predicted"/>
<dbReference type="EMBL" id="CATNWA010020365">
    <property type="protein sequence ID" value="CAI9617976.1"/>
    <property type="molecule type" value="Genomic_DNA"/>
</dbReference>
<evidence type="ECO:0000313" key="1">
    <source>
        <dbReference type="EMBL" id="CAI9617976.1"/>
    </source>
</evidence>
<name>A0ABN9HBV6_9NEOB</name>
<keyword evidence="2" id="KW-1185">Reference proteome</keyword>
<gene>
    <name evidence="1" type="ORF">SPARVUS_LOCUS15623528</name>
</gene>
<reference evidence="1" key="1">
    <citation type="submission" date="2023-05" db="EMBL/GenBank/DDBJ databases">
        <authorList>
            <person name="Stuckert A."/>
        </authorList>
    </citation>
    <scope>NUCLEOTIDE SEQUENCE</scope>
</reference>
<protein>
    <submittedName>
        <fullName evidence="1">Uncharacterized protein</fullName>
    </submittedName>
</protein>
<accession>A0ABN9HBV6</accession>
<sequence>MALTSFKSFCHSFVSSYFPASIPHCSLGLPFGHLLLGLDRCFSTFFQSRHPLKL</sequence>
<comment type="caution">
    <text evidence="1">The sequence shown here is derived from an EMBL/GenBank/DDBJ whole genome shotgun (WGS) entry which is preliminary data.</text>
</comment>
<organism evidence="1 2">
    <name type="scientific">Staurois parvus</name>
    <dbReference type="NCBI Taxonomy" id="386267"/>
    <lineage>
        <taxon>Eukaryota</taxon>
        <taxon>Metazoa</taxon>
        <taxon>Chordata</taxon>
        <taxon>Craniata</taxon>
        <taxon>Vertebrata</taxon>
        <taxon>Euteleostomi</taxon>
        <taxon>Amphibia</taxon>
        <taxon>Batrachia</taxon>
        <taxon>Anura</taxon>
        <taxon>Neobatrachia</taxon>
        <taxon>Ranoidea</taxon>
        <taxon>Ranidae</taxon>
        <taxon>Staurois</taxon>
    </lineage>
</organism>
<dbReference type="Proteomes" id="UP001162483">
    <property type="component" value="Unassembled WGS sequence"/>
</dbReference>
<evidence type="ECO:0000313" key="2">
    <source>
        <dbReference type="Proteomes" id="UP001162483"/>
    </source>
</evidence>